<evidence type="ECO:0000256" key="2">
    <source>
        <dbReference type="ARBA" id="ARBA00002692"/>
    </source>
</evidence>
<comment type="caution">
    <text evidence="11">The sequence shown here is derived from an EMBL/GenBank/DDBJ whole genome shotgun (WGS) entry which is preliminary data.</text>
</comment>
<evidence type="ECO:0000259" key="10">
    <source>
        <dbReference type="Pfam" id="PF00085"/>
    </source>
</evidence>
<dbReference type="EMBL" id="LXJU01000001">
    <property type="protein sequence ID" value="OGE58512.1"/>
    <property type="molecule type" value="Genomic_DNA"/>
</dbReference>
<evidence type="ECO:0000256" key="7">
    <source>
        <dbReference type="ARBA" id="ARBA00023235"/>
    </source>
</evidence>
<dbReference type="GeneID" id="34571601"/>
<evidence type="ECO:0000313" key="11">
    <source>
        <dbReference type="EMBL" id="OGE58512.1"/>
    </source>
</evidence>
<evidence type="ECO:0000256" key="5">
    <source>
        <dbReference type="ARBA" id="ARBA00012723"/>
    </source>
</evidence>
<proteinExistence type="inferred from homology"/>
<dbReference type="OrthoDB" id="427280at2759"/>
<dbReference type="GO" id="GO:0005788">
    <property type="term" value="C:endoplasmic reticulum lumen"/>
    <property type="evidence" value="ECO:0007669"/>
    <property type="project" value="UniProtKB-SubCell"/>
</dbReference>
<keyword evidence="8" id="KW-0676">Redox-active center</keyword>
<name>A0A1F5LZA6_PENAI</name>
<dbReference type="STRING" id="1835702.A0A1F5LZA6"/>
<dbReference type="CDD" id="cd02961">
    <property type="entry name" value="PDI_a_family"/>
    <property type="match status" value="1"/>
</dbReference>
<comment type="catalytic activity">
    <reaction evidence="1">
        <text>Catalyzes the rearrangement of -S-S- bonds in proteins.</text>
        <dbReference type="EC" id="5.3.4.1"/>
    </reaction>
</comment>
<dbReference type="Gene3D" id="3.40.30.10">
    <property type="entry name" value="Glutaredoxin"/>
    <property type="match status" value="1"/>
</dbReference>
<evidence type="ECO:0000313" key="12">
    <source>
        <dbReference type="Proteomes" id="UP000177622"/>
    </source>
</evidence>
<evidence type="ECO:0000256" key="4">
    <source>
        <dbReference type="ARBA" id="ARBA00006347"/>
    </source>
</evidence>
<evidence type="ECO:0000256" key="9">
    <source>
        <dbReference type="ARBA" id="ARBA00039846"/>
    </source>
</evidence>
<dbReference type="GO" id="GO:0006457">
    <property type="term" value="P:protein folding"/>
    <property type="evidence" value="ECO:0007669"/>
    <property type="project" value="TreeGrafter"/>
</dbReference>
<dbReference type="GO" id="GO:0034976">
    <property type="term" value="P:response to endoplasmic reticulum stress"/>
    <property type="evidence" value="ECO:0007669"/>
    <property type="project" value="TreeGrafter"/>
</dbReference>
<gene>
    <name evidence="11" type="ORF">PENARI_c001G09420</name>
</gene>
<dbReference type="AlphaFoldDB" id="A0A1F5LZA6"/>
<dbReference type="PANTHER" id="PTHR18929:SF132">
    <property type="entry name" value="PROTEIN DISULFIDE-ISOMERASE A3"/>
    <property type="match status" value="1"/>
</dbReference>
<accession>A0A1F5LZA6</accession>
<evidence type="ECO:0000256" key="3">
    <source>
        <dbReference type="ARBA" id="ARBA00004319"/>
    </source>
</evidence>
<evidence type="ECO:0000256" key="1">
    <source>
        <dbReference type="ARBA" id="ARBA00001182"/>
    </source>
</evidence>
<reference evidence="11 12" key="1">
    <citation type="journal article" date="2016" name="Sci. Rep.">
        <title>Penicillium arizonense, a new, genome sequenced fungal species, reveals a high chemical diversity in secreted metabolites.</title>
        <authorList>
            <person name="Grijseels S."/>
            <person name="Nielsen J.C."/>
            <person name="Randelovic M."/>
            <person name="Nielsen J."/>
            <person name="Nielsen K.F."/>
            <person name="Workman M."/>
            <person name="Frisvad J.C."/>
        </authorList>
    </citation>
    <scope>NUCLEOTIDE SEQUENCE [LARGE SCALE GENOMIC DNA]</scope>
    <source>
        <strain evidence="11 12">CBS 141311</strain>
    </source>
</reference>
<evidence type="ECO:0000256" key="6">
    <source>
        <dbReference type="ARBA" id="ARBA00022824"/>
    </source>
</evidence>
<keyword evidence="12" id="KW-1185">Reference proteome</keyword>
<organism evidence="11 12">
    <name type="scientific">Penicillium arizonense</name>
    <dbReference type="NCBI Taxonomy" id="1835702"/>
    <lineage>
        <taxon>Eukaryota</taxon>
        <taxon>Fungi</taxon>
        <taxon>Dikarya</taxon>
        <taxon>Ascomycota</taxon>
        <taxon>Pezizomycotina</taxon>
        <taxon>Eurotiomycetes</taxon>
        <taxon>Eurotiomycetidae</taxon>
        <taxon>Eurotiales</taxon>
        <taxon>Aspergillaceae</taxon>
        <taxon>Penicillium</taxon>
    </lineage>
</organism>
<protein>
    <recommendedName>
        <fullName evidence="9">Protein disulfide-isomerase</fullName>
        <ecNumber evidence="5">5.3.4.1</ecNumber>
    </recommendedName>
</protein>
<dbReference type="Pfam" id="PF00085">
    <property type="entry name" value="Thioredoxin"/>
    <property type="match status" value="1"/>
</dbReference>
<dbReference type="InterPro" id="IPR013766">
    <property type="entry name" value="Thioredoxin_domain"/>
</dbReference>
<evidence type="ECO:0000256" key="8">
    <source>
        <dbReference type="ARBA" id="ARBA00023284"/>
    </source>
</evidence>
<dbReference type="EC" id="5.3.4.1" evidence="5"/>
<keyword evidence="6" id="KW-0256">Endoplasmic reticulum</keyword>
<dbReference type="GO" id="GO:0003756">
    <property type="term" value="F:protein disulfide isomerase activity"/>
    <property type="evidence" value="ECO:0007669"/>
    <property type="project" value="UniProtKB-EC"/>
</dbReference>
<dbReference type="InterPro" id="IPR036249">
    <property type="entry name" value="Thioredoxin-like_sf"/>
</dbReference>
<feature type="domain" description="Thioredoxin" evidence="10">
    <location>
        <begin position="1"/>
        <end position="68"/>
    </location>
</feature>
<dbReference type="RefSeq" id="XP_022493934.1">
    <property type="nucleotide sequence ID" value="XM_022626867.1"/>
</dbReference>
<comment type="subcellular location">
    <subcellularLocation>
        <location evidence="3">Endoplasmic reticulum lumen</location>
    </subcellularLocation>
</comment>
<dbReference type="PANTHER" id="PTHR18929">
    <property type="entry name" value="PROTEIN DISULFIDE ISOMERASE"/>
    <property type="match status" value="1"/>
</dbReference>
<comment type="similarity">
    <text evidence="4">Belongs to the protein disulfide isomerase family.</text>
</comment>
<dbReference type="Proteomes" id="UP000177622">
    <property type="component" value="Unassembled WGS sequence"/>
</dbReference>
<dbReference type="SUPFAM" id="SSF52833">
    <property type="entry name" value="Thioredoxin-like"/>
    <property type="match status" value="1"/>
</dbReference>
<sequence>MLAPKFEAAAAELKNDKIPLVKVDCTREGRLCDDFDIRAYPTLKVFRGLESHEPYDGSQQTESIISYMIDESISTGAGALYYQSYD</sequence>
<keyword evidence="7" id="KW-0413">Isomerase</keyword>
<comment type="function">
    <text evidence="2">Participates in the folding of proteins containing disulfide bonds, may be involved in glycosylation, prolyl hydroxylation and triglyceride transfer.</text>
</comment>